<gene>
    <name evidence="2" type="ORF">GSLYS_00015820001</name>
</gene>
<organism evidence="2 3">
    <name type="scientific">Lymnaea stagnalis</name>
    <name type="common">Great pond snail</name>
    <name type="synonym">Helix stagnalis</name>
    <dbReference type="NCBI Taxonomy" id="6523"/>
    <lineage>
        <taxon>Eukaryota</taxon>
        <taxon>Metazoa</taxon>
        <taxon>Spiralia</taxon>
        <taxon>Lophotrochozoa</taxon>
        <taxon>Mollusca</taxon>
        <taxon>Gastropoda</taxon>
        <taxon>Heterobranchia</taxon>
        <taxon>Euthyneura</taxon>
        <taxon>Panpulmonata</taxon>
        <taxon>Hygrophila</taxon>
        <taxon>Lymnaeoidea</taxon>
        <taxon>Lymnaeidae</taxon>
        <taxon>Lymnaea</taxon>
    </lineage>
</organism>
<reference evidence="2 3" key="1">
    <citation type="submission" date="2024-04" db="EMBL/GenBank/DDBJ databases">
        <authorList>
            <consortium name="Genoscope - CEA"/>
            <person name="William W."/>
        </authorList>
    </citation>
    <scope>NUCLEOTIDE SEQUENCE [LARGE SCALE GENOMIC DNA]</scope>
</reference>
<keyword evidence="3" id="KW-1185">Reference proteome</keyword>
<feature type="non-terminal residue" evidence="2">
    <location>
        <position position="146"/>
    </location>
</feature>
<evidence type="ECO:0000313" key="3">
    <source>
        <dbReference type="Proteomes" id="UP001497497"/>
    </source>
</evidence>
<evidence type="ECO:0000256" key="1">
    <source>
        <dbReference type="SAM" id="MobiDB-lite"/>
    </source>
</evidence>
<evidence type="ECO:0000313" key="2">
    <source>
        <dbReference type="EMBL" id="CAL1542222.1"/>
    </source>
</evidence>
<dbReference type="AlphaFoldDB" id="A0AAV2I687"/>
<feature type="region of interest" description="Disordered" evidence="1">
    <location>
        <begin position="78"/>
        <end position="109"/>
    </location>
</feature>
<dbReference type="Proteomes" id="UP001497497">
    <property type="component" value="Unassembled WGS sequence"/>
</dbReference>
<feature type="compositionally biased region" description="Basic and acidic residues" evidence="1">
    <location>
        <begin position="80"/>
        <end position="92"/>
    </location>
</feature>
<dbReference type="EMBL" id="CAXITT010000476">
    <property type="protein sequence ID" value="CAL1542222.1"/>
    <property type="molecule type" value="Genomic_DNA"/>
</dbReference>
<comment type="caution">
    <text evidence="2">The sequence shown here is derived from an EMBL/GenBank/DDBJ whole genome shotgun (WGS) entry which is preliminary data.</text>
</comment>
<proteinExistence type="predicted"/>
<sequence>MEDAQPFLNPNGLHCWHANSEPPPVMSSHVALPSLSPSSLHSIIEEIRRATELINRARKGFSVDEPLQEICGQICGQTATDRKSSKVQEGSKPRGPGSTSSVQGDIGGQCLVAQSSPELTLAQLYDSINSIETKEMTSPEAKDKSG</sequence>
<name>A0AAV2I687_LYMST</name>
<protein>
    <submittedName>
        <fullName evidence="2">Uncharacterized protein</fullName>
    </submittedName>
</protein>
<accession>A0AAV2I687</accession>